<feature type="disulfide bond" evidence="16">
    <location>
        <begin position="755"/>
        <end position="810"/>
    </location>
</feature>
<evidence type="ECO:0000256" key="6">
    <source>
        <dbReference type="ARBA" id="ARBA00022729"/>
    </source>
</evidence>
<feature type="compositionally biased region" description="Basic and acidic residues" evidence="17">
    <location>
        <begin position="869"/>
        <end position="878"/>
    </location>
</feature>
<evidence type="ECO:0000256" key="11">
    <source>
        <dbReference type="ARBA" id="ARBA00023180"/>
    </source>
</evidence>
<comment type="function">
    <text evidence="15">Glutamate-gated receptor that probably acts as non-selective cation channel.</text>
</comment>
<evidence type="ECO:0000256" key="12">
    <source>
        <dbReference type="ARBA" id="ARBA00023286"/>
    </source>
</evidence>
<evidence type="ECO:0000256" key="10">
    <source>
        <dbReference type="ARBA" id="ARBA00023170"/>
    </source>
</evidence>
<dbReference type="HOGENOM" id="CLU_007358_0_2_1"/>
<evidence type="ECO:0000256" key="4">
    <source>
        <dbReference type="ARBA" id="ARBA00022448"/>
    </source>
</evidence>
<dbReference type="InterPro" id="IPR015683">
    <property type="entry name" value="Ionotropic_Glu_rcpt"/>
</dbReference>
<evidence type="ECO:0000313" key="22">
    <source>
        <dbReference type="Proteomes" id="UP000000768"/>
    </source>
</evidence>
<dbReference type="STRING" id="4558.C5XD03"/>
<dbReference type="InterPro" id="IPR017103">
    <property type="entry name" value="Iontropic_Glu_rcpt_pln"/>
</dbReference>
<dbReference type="InterPro" id="IPR019594">
    <property type="entry name" value="Glu/Gly-bd"/>
</dbReference>
<feature type="signal peptide" evidence="19">
    <location>
        <begin position="1"/>
        <end position="21"/>
    </location>
</feature>
<dbReference type="Pfam" id="PF00060">
    <property type="entry name" value="Lig_chan"/>
    <property type="match status" value="1"/>
</dbReference>
<evidence type="ECO:0000256" key="16">
    <source>
        <dbReference type="PIRSR" id="PIRSR037090-50"/>
    </source>
</evidence>
<evidence type="ECO:0000313" key="21">
    <source>
        <dbReference type="EMBL" id="EER98936.2"/>
    </source>
</evidence>
<dbReference type="ExpressionAtlas" id="C5XD03">
    <property type="expression patterns" value="baseline and differential"/>
</dbReference>
<keyword evidence="6 19" id="KW-0732">Signal</keyword>
<dbReference type="CDD" id="cd13686">
    <property type="entry name" value="GluR_Plant"/>
    <property type="match status" value="1"/>
</dbReference>
<dbReference type="GO" id="GO:0015276">
    <property type="term" value="F:ligand-gated monoatomic ion channel activity"/>
    <property type="evidence" value="ECO:0000318"/>
    <property type="project" value="GO_Central"/>
</dbReference>
<dbReference type="PANTHER" id="PTHR34836">
    <property type="entry name" value="OS06G0188250 PROTEIN"/>
    <property type="match status" value="1"/>
</dbReference>
<keyword evidence="16" id="KW-1015">Disulfide bond</keyword>
<evidence type="ECO:0000256" key="8">
    <source>
        <dbReference type="ARBA" id="ARBA00023065"/>
    </source>
</evidence>
<accession>C5XD03</accession>
<keyword evidence="13 15" id="KW-0407">Ion channel</keyword>
<keyword evidence="4 15" id="KW-0813">Transport</keyword>
<protein>
    <recommendedName>
        <fullName evidence="15">Glutamate receptor</fullName>
    </recommendedName>
</protein>
<dbReference type="Proteomes" id="UP000000768">
    <property type="component" value="Chromosome 2"/>
</dbReference>
<dbReference type="InParanoid" id="C5XD03"/>
<organism evidence="21 22">
    <name type="scientific">Sorghum bicolor</name>
    <name type="common">Sorghum</name>
    <name type="synonym">Sorghum vulgare</name>
    <dbReference type="NCBI Taxonomy" id="4558"/>
    <lineage>
        <taxon>Eukaryota</taxon>
        <taxon>Viridiplantae</taxon>
        <taxon>Streptophyta</taxon>
        <taxon>Embryophyta</taxon>
        <taxon>Tracheophyta</taxon>
        <taxon>Spermatophyta</taxon>
        <taxon>Magnoliopsida</taxon>
        <taxon>Liliopsida</taxon>
        <taxon>Poales</taxon>
        <taxon>Poaceae</taxon>
        <taxon>PACMAD clade</taxon>
        <taxon>Panicoideae</taxon>
        <taxon>Andropogonodae</taxon>
        <taxon>Andropogoneae</taxon>
        <taxon>Sorghinae</taxon>
        <taxon>Sorghum</taxon>
    </lineage>
</organism>
<feature type="compositionally biased region" description="Polar residues" evidence="17">
    <location>
        <begin position="892"/>
        <end position="908"/>
    </location>
</feature>
<comment type="subcellular location">
    <subcellularLocation>
        <location evidence="1">Membrane</location>
        <topology evidence="1">Multi-pass membrane protein</topology>
    </subcellularLocation>
</comment>
<evidence type="ECO:0000256" key="7">
    <source>
        <dbReference type="ARBA" id="ARBA00022989"/>
    </source>
</evidence>
<dbReference type="GO" id="GO:0038023">
    <property type="term" value="F:signaling receptor activity"/>
    <property type="evidence" value="ECO:0000318"/>
    <property type="project" value="GO_Central"/>
</dbReference>
<dbReference type="PANTHER" id="PTHR34836:SF1">
    <property type="entry name" value="OS09G0428600 PROTEIN"/>
    <property type="match status" value="1"/>
</dbReference>
<proteinExistence type="inferred from homology"/>
<comment type="subunit">
    <text evidence="3">May form heteromers.</text>
</comment>
<comment type="similarity">
    <text evidence="2 15">Belongs to the glutamate-gated ion channel (TC 1.A.10.1) family.</text>
</comment>
<evidence type="ECO:0000256" key="1">
    <source>
        <dbReference type="ARBA" id="ARBA00004141"/>
    </source>
</evidence>
<dbReference type="InterPro" id="IPR001320">
    <property type="entry name" value="Iontro_rcpt_C"/>
</dbReference>
<dbReference type="Gene3D" id="3.40.50.2300">
    <property type="match status" value="2"/>
</dbReference>
<keyword evidence="7 18" id="KW-1133">Transmembrane helix</keyword>
<dbReference type="InterPro" id="IPR028082">
    <property type="entry name" value="Peripla_BP_I"/>
</dbReference>
<keyword evidence="12 15" id="KW-1071">Ligand-gated ion channel</keyword>
<dbReference type="FunFam" id="3.40.190.10:FF:000103">
    <property type="entry name" value="Glutamate receptor"/>
    <property type="match status" value="1"/>
</dbReference>
<evidence type="ECO:0000256" key="13">
    <source>
        <dbReference type="ARBA" id="ARBA00023303"/>
    </source>
</evidence>
<evidence type="ECO:0000256" key="18">
    <source>
        <dbReference type="SAM" id="Phobius"/>
    </source>
</evidence>
<dbReference type="SUPFAM" id="SSF53822">
    <property type="entry name" value="Periplasmic binding protein-like I"/>
    <property type="match status" value="1"/>
</dbReference>
<dbReference type="CDD" id="cd19990">
    <property type="entry name" value="PBP1_GABAb_receptor_plant"/>
    <property type="match status" value="1"/>
</dbReference>
<evidence type="ECO:0000256" key="2">
    <source>
        <dbReference type="ARBA" id="ARBA00008685"/>
    </source>
</evidence>
<dbReference type="OMA" id="HGEKREN"/>
<name>C5XD03_SORBI</name>
<gene>
    <name evidence="21" type="ORF">SORBI_3002G208700</name>
</gene>
<dbReference type="AlphaFoldDB" id="C5XD03"/>
<evidence type="ECO:0000256" key="15">
    <source>
        <dbReference type="PIRNR" id="PIRNR037090"/>
    </source>
</evidence>
<keyword evidence="11" id="KW-0325">Glycoprotein</keyword>
<reference evidence="22" key="2">
    <citation type="journal article" date="2018" name="Plant J.">
        <title>The Sorghum bicolor reference genome: improved assembly, gene annotations, a transcriptome atlas, and signatures of genome organization.</title>
        <authorList>
            <person name="McCormick R.F."/>
            <person name="Truong S.K."/>
            <person name="Sreedasyam A."/>
            <person name="Jenkins J."/>
            <person name="Shu S."/>
            <person name="Sims D."/>
            <person name="Kennedy M."/>
            <person name="Amirebrahimi M."/>
            <person name="Weers B.D."/>
            <person name="McKinley B."/>
            <person name="Mattison A."/>
            <person name="Morishige D.T."/>
            <person name="Grimwood J."/>
            <person name="Schmutz J."/>
            <person name="Mullet J.E."/>
        </authorList>
    </citation>
    <scope>NUCLEOTIDE SEQUENCE [LARGE SCALE GENOMIC DNA]</scope>
    <source>
        <strain evidence="22">cv. BTx623</strain>
    </source>
</reference>
<dbReference type="InterPro" id="IPR001828">
    <property type="entry name" value="ANF_lig-bd_rcpt"/>
</dbReference>
<feature type="transmembrane region" description="Helical" evidence="18">
    <location>
        <begin position="647"/>
        <end position="673"/>
    </location>
</feature>
<evidence type="ECO:0000256" key="9">
    <source>
        <dbReference type="ARBA" id="ARBA00023136"/>
    </source>
</evidence>
<feature type="domain" description="Ionotropic glutamate receptor C-terminal" evidence="20">
    <location>
        <begin position="460"/>
        <end position="807"/>
    </location>
</feature>
<keyword evidence="9 15" id="KW-0472">Membrane</keyword>
<evidence type="ECO:0000256" key="19">
    <source>
        <dbReference type="SAM" id="SignalP"/>
    </source>
</evidence>
<evidence type="ECO:0000256" key="3">
    <source>
        <dbReference type="ARBA" id="ARBA00011095"/>
    </source>
</evidence>
<keyword evidence="8 15" id="KW-0406">Ion transport</keyword>
<keyword evidence="22" id="KW-1185">Reference proteome</keyword>
<keyword evidence="10 15" id="KW-0675">Receptor</keyword>
<evidence type="ECO:0000259" key="20">
    <source>
        <dbReference type="SMART" id="SM00079"/>
    </source>
</evidence>
<evidence type="ECO:0000256" key="5">
    <source>
        <dbReference type="ARBA" id="ARBA00022692"/>
    </source>
</evidence>
<dbReference type="PIRSF" id="PIRSF037090">
    <property type="entry name" value="Iontro_Glu-like_rcpt_pln"/>
    <property type="match status" value="1"/>
</dbReference>
<dbReference type="Gramene" id="EER98936">
    <property type="protein sequence ID" value="EER98936"/>
    <property type="gene ID" value="SORBI_3002G208700"/>
</dbReference>
<evidence type="ECO:0000256" key="14">
    <source>
        <dbReference type="ARBA" id="ARBA00049638"/>
    </source>
</evidence>
<evidence type="ECO:0000256" key="17">
    <source>
        <dbReference type="SAM" id="MobiDB-lite"/>
    </source>
</evidence>
<dbReference type="InterPro" id="IPR044440">
    <property type="entry name" value="GABAb_receptor_plant_PBP1"/>
</dbReference>
<keyword evidence="5 18" id="KW-0812">Transmembrane</keyword>
<feature type="transmembrane region" description="Helical" evidence="18">
    <location>
        <begin position="589"/>
        <end position="607"/>
    </location>
</feature>
<dbReference type="Gene3D" id="1.10.287.70">
    <property type="match status" value="1"/>
</dbReference>
<dbReference type="GO" id="GO:0005886">
    <property type="term" value="C:plasma membrane"/>
    <property type="evidence" value="ECO:0000318"/>
    <property type="project" value="GO_Central"/>
</dbReference>
<dbReference type="Pfam" id="PF01094">
    <property type="entry name" value="ANF_receptor"/>
    <property type="match status" value="1"/>
</dbReference>
<dbReference type="FunFam" id="3.40.50.2300:FF:000169">
    <property type="entry name" value="Glutamate receptor"/>
    <property type="match status" value="1"/>
</dbReference>
<dbReference type="FunFam" id="3.40.50.2300:FF:000195">
    <property type="entry name" value="Glutamate receptor"/>
    <property type="match status" value="1"/>
</dbReference>
<dbReference type="Pfam" id="PF10613">
    <property type="entry name" value="Lig_chan-Glu_bd"/>
    <property type="match status" value="1"/>
</dbReference>
<comment type="function">
    <text evidence="14">Glutamate-gated receptor that probably acts as a non-selective cation channel. May be involved in light-signal transduction and calcium homeostasis via the regulation of calcium influx into cells.</text>
</comment>
<dbReference type="Gene3D" id="3.40.190.10">
    <property type="entry name" value="Periplasmic binding protein-like II"/>
    <property type="match status" value="3"/>
</dbReference>
<reference evidence="21 22" key="1">
    <citation type="journal article" date="2009" name="Nature">
        <title>The Sorghum bicolor genome and the diversification of grasses.</title>
        <authorList>
            <person name="Paterson A.H."/>
            <person name="Bowers J.E."/>
            <person name="Bruggmann R."/>
            <person name="Dubchak I."/>
            <person name="Grimwood J."/>
            <person name="Gundlach H."/>
            <person name="Haberer G."/>
            <person name="Hellsten U."/>
            <person name="Mitros T."/>
            <person name="Poliakov A."/>
            <person name="Schmutz J."/>
            <person name="Spannagl M."/>
            <person name="Tang H."/>
            <person name="Wang X."/>
            <person name="Wicker T."/>
            <person name="Bharti A.K."/>
            <person name="Chapman J."/>
            <person name="Feltus F.A."/>
            <person name="Gowik U."/>
            <person name="Grigoriev I.V."/>
            <person name="Lyons E."/>
            <person name="Maher C.A."/>
            <person name="Martis M."/>
            <person name="Narechania A."/>
            <person name="Otillar R.P."/>
            <person name="Penning B.W."/>
            <person name="Salamov A.A."/>
            <person name="Wang Y."/>
            <person name="Zhang L."/>
            <person name="Carpita N.C."/>
            <person name="Freeling M."/>
            <person name="Gingle A.R."/>
            <person name="Hash C.T."/>
            <person name="Keller B."/>
            <person name="Klein P."/>
            <person name="Kresovich S."/>
            <person name="McCann M.C."/>
            <person name="Ming R."/>
            <person name="Peterson D.G."/>
            <person name="Mehboob-ur-Rahman"/>
            <person name="Ware D."/>
            <person name="Westhoff P."/>
            <person name="Mayer K.F."/>
            <person name="Messing J."/>
            <person name="Rokhsar D.S."/>
        </authorList>
    </citation>
    <scope>NUCLEOTIDE SEQUENCE [LARGE SCALE GENOMIC DNA]</scope>
    <source>
        <strain evidence="22">cv. BTx623</strain>
    </source>
</reference>
<feature type="transmembrane region" description="Helical" evidence="18">
    <location>
        <begin position="827"/>
        <end position="847"/>
    </location>
</feature>
<feature type="region of interest" description="Disordered" evidence="17">
    <location>
        <begin position="860"/>
        <end position="913"/>
    </location>
</feature>
<dbReference type="SUPFAM" id="SSF53850">
    <property type="entry name" value="Periplasmic binding protein-like II"/>
    <property type="match status" value="1"/>
</dbReference>
<dbReference type="SMART" id="SM00079">
    <property type="entry name" value="PBPe"/>
    <property type="match status" value="1"/>
</dbReference>
<dbReference type="FunFam" id="3.40.190.10:FF:000217">
    <property type="entry name" value="Glutamate receptor"/>
    <property type="match status" value="1"/>
</dbReference>
<dbReference type="eggNOG" id="KOG1052">
    <property type="taxonomic scope" value="Eukaryota"/>
</dbReference>
<feature type="chain" id="PRO_5008758467" description="Glutamate receptor" evidence="19">
    <location>
        <begin position="22"/>
        <end position="946"/>
    </location>
</feature>
<dbReference type="EMBL" id="CM000761">
    <property type="protein sequence ID" value="EER98936.2"/>
    <property type="molecule type" value="Genomic_DNA"/>
</dbReference>
<sequence length="946" mass="105479">MDRTPQSILFLLLLIFSPSAAQNTIGSSPNKFHVGVILDLGSPVGKVGRTSVSLALEDFYASHRNCSTKVVLHFKDSAGNDVQAASAAIELLETYKVQAIIGPQKSSEAVFISNLGNTTQVPIVSFTATSPSLTSDIMPYFVRATLNDSVQVNSIASLIKAYGWREVVPVYDDTDYGRGILPHLIDALQQIDAHIPYRSVISLSATSENIMQELFKLKTMQTRVFIVHMSSTRASLLFTKAKEAGMMTKGFVWIITNGLANIIDSLNPSIIEAMNGVIGVRFHVPRSKELESFSIRWNRMYQQDNPTESPFNKLSIFGLWGYDTVWALAQAAEKIGVLINKNKRLQFSKNSTCLESLAVSRFGPELLTAIVQNKFRGLSGNFDLTDRQLQVSALQIINVVGRSWRHIGFWTLKNGFPYQLNQNGLKLTMPASMQHLNPVIWPGESTEVPRGWELPASANKIRVGVHTSAYPEFIKTSKDPVTNATRASGLSINIFEEAVKRLPFALPYEYQAFDTVDTQSTGSYNDFVYQVYLQRYDMAIGDITIRYNRTMYVDFTIPYTESGVAMIVPVKEKVNNNMWIFLKPLTKEMWFGSIMFFIYTGIVVWLLERLSGNGYLNGPFSLKQLGIVMFFSIFEEKEKLECFLSRILLLVWMFVLLVLASSYTASFASMLLVQQLSPTVTDIHELQKQGAYVGFHRGSYIEGLLEDIGFEKSKIRPYDTPDDFHIALSNEGRHGGVAALVLEVPYIKLFLAKYCNGYTMVGPIYKSAGFAFALPKRSPLLTEISRAILNITEGDSIIQIEKKWIDQNSCQNEEEVADSGAITFCNFGGLFLLTGLVTTCSLSIVLLRNQYKKGQRINTDYQNEQGHGPQEENGHIQDGDQNNEENGGCNDIENQATTISMPRPNTNSDELRDCPQNNKAIALTCFGSQVTHRGGVTNIGDQVAQV</sequence>